<protein>
    <submittedName>
        <fullName evidence="2">Uncharacterized protein</fullName>
    </submittedName>
</protein>
<gene>
    <name evidence="2" type="ORF">Pla133_35740</name>
</gene>
<name>A0A518BNE6_9BACT</name>
<sequence length="119" mass="12589">MSRGSGPTLTGIRTVKHGPTILILTLLGAAAALNAVEPGSAVQRDQRTALLASVGSHEAGDLDARALRKILDRGLLGRDVDDSTLDDPAETSTPTLDECDDEHLMQVEIASAFDRLRSE</sequence>
<evidence type="ECO:0000256" key="1">
    <source>
        <dbReference type="SAM" id="MobiDB-lite"/>
    </source>
</evidence>
<evidence type="ECO:0000313" key="2">
    <source>
        <dbReference type="EMBL" id="QDU68476.1"/>
    </source>
</evidence>
<keyword evidence="3" id="KW-1185">Reference proteome</keyword>
<dbReference type="Proteomes" id="UP000316921">
    <property type="component" value="Chromosome"/>
</dbReference>
<organism evidence="2 3">
    <name type="scientific">Engelhardtia mirabilis</name>
    <dbReference type="NCBI Taxonomy" id="2528011"/>
    <lineage>
        <taxon>Bacteria</taxon>
        <taxon>Pseudomonadati</taxon>
        <taxon>Planctomycetota</taxon>
        <taxon>Planctomycetia</taxon>
        <taxon>Planctomycetia incertae sedis</taxon>
        <taxon>Engelhardtia</taxon>
    </lineage>
</organism>
<proteinExistence type="predicted"/>
<reference evidence="2 3" key="1">
    <citation type="submission" date="2019-02" db="EMBL/GenBank/DDBJ databases">
        <title>Deep-cultivation of Planctomycetes and their phenomic and genomic characterization uncovers novel biology.</title>
        <authorList>
            <person name="Wiegand S."/>
            <person name="Jogler M."/>
            <person name="Boedeker C."/>
            <person name="Pinto D."/>
            <person name="Vollmers J."/>
            <person name="Rivas-Marin E."/>
            <person name="Kohn T."/>
            <person name="Peeters S.H."/>
            <person name="Heuer A."/>
            <person name="Rast P."/>
            <person name="Oberbeckmann S."/>
            <person name="Bunk B."/>
            <person name="Jeske O."/>
            <person name="Meyerdierks A."/>
            <person name="Storesund J.E."/>
            <person name="Kallscheuer N."/>
            <person name="Luecker S."/>
            <person name="Lage O.M."/>
            <person name="Pohl T."/>
            <person name="Merkel B.J."/>
            <person name="Hornburger P."/>
            <person name="Mueller R.-W."/>
            <person name="Bruemmer F."/>
            <person name="Labrenz M."/>
            <person name="Spormann A.M."/>
            <person name="Op den Camp H."/>
            <person name="Overmann J."/>
            <person name="Amann R."/>
            <person name="Jetten M.S.M."/>
            <person name="Mascher T."/>
            <person name="Medema M.H."/>
            <person name="Devos D.P."/>
            <person name="Kaster A.-K."/>
            <person name="Ovreas L."/>
            <person name="Rohde M."/>
            <person name="Galperin M.Y."/>
            <person name="Jogler C."/>
        </authorList>
    </citation>
    <scope>NUCLEOTIDE SEQUENCE [LARGE SCALE GENOMIC DNA]</scope>
    <source>
        <strain evidence="2 3">Pla133</strain>
    </source>
</reference>
<evidence type="ECO:0000313" key="3">
    <source>
        <dbReference type="Proteomes" id="UP000316921"/>
    </source>
</evidence>
<feature type="region of interest" description="Disordered" evidence="1">
    <location>
        <begin position="78"/>
        <end position="101"/>
    </location>
</feature>
<accession>A0A518BNE6</accession>
<dbReference type="EMBL" id="CP036287">
    <property type="protein sequence ID" value="QDU68476.1"/>
    <property type="molecule type" value="Genomic_DNA"/>
</dbReference>
<dbReference type="KEGG" id="pbap:Pla133_35740"/>
<dbReference type="AlphaFoldDB" id="A0A518BNE6"/>